<evidence type="ECO:0000313" key="2">
    <source>
        <dbReference type="EMBL" id="CUV02389.1"/>
    </source>
</evidence>
<dbReference type="PANTHER" id="PTHR43358">
    <property type="entry name" value="ALPHA/BETA-HYDROLASE"/>
    <property type="match status" value="1"/>
</dbReference>
<dbReference type="EMBL" id="FAXA01000252">
    <property type="protein sequence ID" value="CUV02389.1"/>
    <property type="molecule type" value="Genomic_DNA"/>
</dbReference>
<evidence type="ECO:0000259" key="1">
    <source>
        <dbReference type="Pfam" id="PF00561"/>
    </source>
</evidence>
<dbReference type="AlphaFoldDB" id="A0A160V8W5"/>
<proteinExistence type="predicted"/>
<protein>
    <recommendedName>
        <fullName evidence="1">AB hydrolase-1 domain-containing protein</fullName>
    </recommendedName>
</protein>
<dbReference type="PANTHER" id="PTHR43358:SF4">
    <property type="entry name" value="ALPHA_BETA HYDROLASE FOLD-1 DOMAIN-CONTAINING PROTEIN"/>
    <property type="match status" value="1"/>
</dbReference>
<sequence length="288" mass="30824">MVMVIVVLYGSVSFLIAQAVTNASRKPQEQIPSDFNLVSEDVEFFSRGGDVKLSGWYLPGDDSGPHLIFVHGIGSVRSGDKAVGLAARIVGLGYNVLMFDLRGHGSSGGDKVSGGFYERADVLGAFDYLLRRGVDIGRVGLMGFSMGAATSIMAAAQEPRITALAADSTYANASELIAREAARKTPIPGWLTPVFMPASKLMANGIYGIDIGSLVPEELVAGLGYPVLVIHGTGDKRIPLEQGQRVAGAAKEGSSIWLVPEVDHLDAFLTHPDEYTERVDEYFSSRFR</sequence>
<organism evidence="2">
    <name type="scientific">hydrothermal vent metagenome</name>
    <dbReference type="NCBI Taxonomy" id="652676"/>
    <lineage>
        <taxon>unclassified sequences</taxon>
        <taxon>metagenomes</taxon>
        <taxon>ecological metagenomes</taxon>
    </lineage>
</organism>
<gene>
    <name evidence="2" type="ORF">MGWOODY_Clf1761</name>
</gene>
<accession>A0A160V8W5</accession>
<dbReference type="InterPro" id="IPR029058">
    <property type="entry name" value="AB_hydrolase_fold"/>
</dbReference>
<name>A0A160V8W5_9ZZZZ</name>
<dbReference type="SUPFAM" id="SSF53474">
    <property type="entry name" value="alpha/beta-Hydrolases"/>
    <property type="match status" value="1"/>
</dbReference>
<dbReference type="Pfam" id="PF00561">
    <property type="entry name" value="Abhydrolase_1"/>
    <property type="match status" value="1"/>
</dbReference>
<dbReference type="Gene3D" id="3.40.50.1820">
    <property type="entry name" value="alpha/beta hydrolase"/>
    <property type="match status" value="1"/>
</dbReference>
<reference evidence="2" key="1">
    <citation type="submission" date="2015-10" db="EMBL/GenBank/DDBJ databases">
        <authorList>
            <person name="Gilbert D.G."/>
        </authorList>
    </citation>
    <scope>NUCLEOTIDE SEQUENCE</scope>
</reference>
<feature type="domain" description="AB hydrolase-1" evidence="1">
    <location>
        <begin position="65"/>
        <end position="177"/>
    </location>
</feature>
<dbReference type="InterPro" id="IPR052920">
    <property type="entry name" value="DNA-binding_regulatory"/>
</dbReference>
<dbReference type="InterPro" id="IPR000073">
    <property type="entry name" value="AB_hydrolase_1"/>
</dbReference>